<dbReference type="PANTHER" id="PTHR30126:SF99">
    <property type="entry name" value="TRANSCRIPTIONAL REGULATOR LYSR FAMILY"/>
    <property type="match status" value="1"/>
</dbReference>
<dbReference type="Gene3D" id="3.40.190.10">
    <property type="entry name" value="Periplasmic binding protein-like II"/>
    <property type="match status" value="2"/>
</dbReference>
<dbReference type="GO" id="GO:0000976">
    <property type="term" value="F:transcription cis-regulatory region binding"/>
    <property type="evidence" value="ECO:0007669"/>
    <property type="project" value="TreeGrafter"/>
</dbReference>
<keyword evidence="7" id="KW-1185">Reference proteome</keyword>
<evidence type="ECO:0000259" key="5">
    <source>
        <dbReference type="PROSITE" id="PS50931"/>
    </source>
</evidence>
<dbReference type="RefSeq" id="WP_114339384.1">
    <property type="nucleotide sequence ID" value="NZ_QPID01000010.1"/>
</dbReference>
<keyword evidence="4" id="KW-0804">Transcription</keyword>
<dbReference type="SUPFAM" id="SSF46785">
    <property type="entry name" value="Winged helix' DNA-binding domain"/>
    <property type="match status" value="1"/>
</dbReference>
<dbReference type="Pfam" id="PF00126">
    <property type="entry name" value="HTH_1"/>
    <property type="match status" value="1"/>
</dbReference>
<keyword evidence="2" id="KW-0805">Transcription regulation</keyword>
<dbReference type="SUPFAM" id="SSF53850">
    <property type="entry name" value="Periplasmic binding protein-like II"/>
    <property type="match status" value="1"/>
</dbReference>
<reference evidence="6 7" key="1">
    <citation type="submission" date="2018-07" db="EMBL/GenBank/DDBJ databases">
        <title>Corallincola holothuriorum sp. nov., a new facultative anaerobe isolated from sea cucumber Apostichopus japonicus.</title>
        <authorList>
            <person name="Xia H."/>
        </authorList>
    </citation>
    <scope>NUCLEOTIDE SEQUENCE [LARGE SCALE GENOMIC DNA]</scope>
    <source>
        <strain evidence="6 7">C4</strain>
    </source>
</reference>
<gene>
    <name evidence="6" type="ORF">DU002_15865</name>
</gene>
<sequence>MINPTHLRTFLVLAETGHFTHTAEQLHMTQPGVSQHIMKLEAHLGTPLLHRFGKRFELTEAGRTLQQYAQAQMAAEQNLIEQLASDEGEQGECRLACSGAIANQLYPELLSLQQRCPALQIKLEAAPNESIIADVKENHCELGLITRAVNDPALQQETLGQDELCLVMPAGSEFSWQQLQALGFINHPDGHHYATAALAANFPAQFIGMSEINEAGYINQLNQILLPIARGIGFTVLPASALHDFPYAGQICCASLSQPVTETVYLISKKHRPLGKRYEHIKEVIYQQWQQQ</sequence>
<protein>
    <submittedName>
        <fullName evidence="6">LysR family transcriptional regulator</fullName>
    </submittedName>
</protein>
<accession>A0A368N7L2</accession>
<comment type="caution">
    <text evidence="6">The sequence shown here is derived from an EMBL/GenBank/DDBJ whole genome shotgun (WGS) entry which is preliminary data.</text>
</comment>
<name>A0A368N7L2_9GAMM</name>
<keyword evidence="3" id="KW-0238">DNA-binding</keyword>
<evidence type="ECO:0000256" key="2">
    <source>
        <dbReference type="ARBA" id="ARBA00023015"/>
    </source>
</evidence>
<dbReference type="CDD" id="cd05466">
    <property type="entry name" value="PBP2_LTTR_substrate"/>
    <property type="match status" value="1"/>
</dbReference>
<dbReference type="PANTHER" id="PTHR30126">
    <property type="entry name" value="HTH-TYPE TRANSCRIPTIONAL REGULATOR"/>
    <property type="match status" value="1"/>
</dbReference>
<dbReference type="InterPro" id="IPR036388">
    <property type="entry name" value="WH-like_DNA-bd_sf"/>
</dbReference>
<dbReference type="Proteomes" id="UP000252558">
    <property type="component" value="Unassembled WGS sequence"/>
</dbReference>
<dbReference type="Pfam" id="PF03466">
    <property type="entry name" value="LysR_substrate"/>
    <property type="match status" value="1"/>
</dbReference>
<comment type="similarity">
    <text evidence="1">Belongs to the LysR transcriptional regulatory family.</text>
</comment>
<evidence type="ECO:0000256" key="4">
    <source>
        <dbReference type="ARBA" id="ARBA00023163"/>
    </source>
</evidence>
<evidence type="ECO:0000256" key="1">
    <source>
        <dbReference type="ARBA" id="ARBA00009437"/>
    </source>
</evidence>
<dbReference type="GO" id="GO:0003700">
    <property type="term" value="F:DNA-binding transcription factor activity"/>
    <property type="evidence" value="ECO:0007669"/>
    <property type="project" value="InterPro"/>
</dbReference>
<dbReference type="PROSITE" id="PS50931">
    <property type="entry name" value="HTH_LYSR"/>
    <property type="match status" value="1"/>
</dbReference>
<dbReference type="InterPro" id="IPR005119">
    <property type="entry name" value="LysR_subst-bd"/>
</dbReference>
<evidence type="ECO:0000313" key="7">
    <source>
        <dbReference type="Proteomes" id="UP000252558"/>
    </source>
</evidence>
<evidence type="ECO:0000313" key="6">
    <source>
        <dbReference type="EMBL" id="RCU45524.1"/>
    </source>
</evidence>
<dbReference type="Gene3D" id="1.10.10.10">
    <property type="entry name" value="Winged helix-like DNA-binding domain superfamily/Winged helix DNA-binding domain"/>
    <property type="match status" value="1"/>
</dbReference>
<dbReference type="AlphaFoldDB" id="A0A368N7L2"/>
<dbReference type="InterPro" id="IPR036390">
    <property type="entry name" value="WH_DNA-bd_sf"/>
</dbReference>
<proteinExistence type="inferred from homology"/>
<feature type="domain" description="HTH lysR-type" evidence="5">
    <location>
        <begin position="2"/>
        <end position="59"/>
    </location>
</feature>
<organism evidence="6 7">
    <name type="scientific">Corallincola holothuriorum</name>
    <dbReference type="NCBI Taxonomy" id="2282215"/>
    <lineage>
        <taxon>Bacteria</taxon>
        <taxon>Pseudomonadati</taxon>
        <taxon>Pseudomonadota</taxon>
        <taxon>Gammaproteobacteria</taxon>
        <taxon>Alteromonadales</taxon>
        <taxon>Psychromonadaceae</taxon>
        <taxon>Corallincola</taxon>
    </lineage>
</organism>
<dbReference type="EMBL" id="QPID01000010">
    <property type="protein sequence ID" value="RCU45524.1"/>
    <property type="molecule type" value="Genomic_DNA"/>
</dbReference>
<dbReference type="PRINTS" id="PR00039">
    <property type="entry name" value="HTHLYSR"/>
</dbReference>
<dbReference type="FunFam" id="1.10.10.10:FF:000001">
    <property type="entry name" value="LysR family transcriptional regulator"/>
    <property type="match status" value="1"/>
</dbReference>
<dbReference type="OrthoDB" id="5289754at2"/>
<dbReference type="InterPro" id="IPR000847">
    <property type="entry name" value="LysR_HTH_N"/>
</dbReference>
<evidence type="ECO:0000256" key="3">
    <source>
        <dbReference type="ARBA" id="ARBA00023125"/>
    </source>
</evidence>